<accession>A0A7W0HTB7</accession>
<comment type="caution">
    <text evidence="2">The sequence shown here is derived from an EMBL/GenBank/DDBJ whole genome shotgun (WGS) entry which is preliminary data.</text>
</comment>
<keyword evidence="3" id="KW-1185">Reference proteome</keyword>
<keyword evidence="1" id="KW-0812">Transmembrane</keyword>
<dbReference type="Proteomes" id="UP000530928">
    <property type="component" value="Unassembled WGS sequence"/>
</dbReference>
<name>A0A7W0HTB7_9ACTN</name>
<sequence>MNDVEQELRALLRDDSADVPYRGVNIGDVADKARGIRRARLRTASAGLLAGLGVVLAAAAGLRLTGAPPEVTTTAATTSPTQSIAPSRWLIGTSQTFTEGGRKQSFTVSSSTGQLVVMLDCGPGTHAYVWIDGGLALSTSCDAWQTSWHAIPVTGRGGVSVVEAAVVPSGAAGGEAGKVLASVTPYPAAWTIRVMEQRPHPCTTPSEPRFVCLPPS</sequence>
<keyword evidence="1" id="KW-1133">Transmembrane helix</keyword>
<dbReference type="EMBL" id="JACDUR010000006">
    <property type="protein sequence ID" value="MBA2894551.1"/>
    <property type="molecule type" value="Genomic_DNA"/>
</dbReference>
<protein>
    <submittedName>
        <fullName evidence="2">Uncharacterized protein</fullName>
    </submittedName>
</protein>
<evidence type="ECO:0000256" key="1">
    <source>
        <dbReference type="SAM" id="Phobius"/>
    </source>
</evidence>
<proteinExistence type="predicted"/>
<dbReference type="AlphaFoldDB" id="A0A7W0HTB7"/>
<reference evidence="2 3" key="1">
    <citation type="submission" date="2020-07" db="EMBL/GenBank/DDBJ databases">
        <title>Genomic Encyclopedia of Type Strains, Phase IV (KMG-IV): sequencing the most valuable type-strain genomes for metagenomic binning, comparative biology and taxonomic classification.</title>
        <authorList>
            <person name="Goeker M."/>
        </authorList>
    </citation>
    <scope>NUCLEOTIDE SEQUENCE [LARGE SCALE GENOMIC DNA]</scope>
    <source>
        <strain evidence="2 3">DSM 45533</strain>
    </source>
</reference>
<evidence type="ECO:0000313" key="2">
    <source>
        <dbReference type="EMBL" id="MBA2894551.1"/>
    </source>
</evidence>
<keyword evidence="1" id="KW-0472">Membrane</keyword>
<organism evidence="2 3">
    <name type="scientific">Nonomuraea soli</name>
    <dbReference type="NCBI Taxonomy" id="1032476"/>
    <lineage>
        <taxon>Bacteria</taxon>
        <taxon>Bacillati</taxon>
        <taxon>Actinomycetota</taxon>
        <taxon>Actinomycetes</taxon>
        <taxon>Streptosporangiales</taxon>
        <taxon>Streptosporangiaceae</taxon>
        <taxon>Nonomuraea</taxon>
    </lineage>
</organism>
<gene>
    <name evidence="2" type="ORF">HNR30_005923</name>
</gene>
<dbReference type="RefSeq" id="WP_181613306.1">
    <property type="nucleotide sequence ID" value="NZ_BAABAM010000004.1"/>
</dbReference>
<feature type="transmembrane region" description="Helical" evidence="1">
    <location>
        <begin position="44"/>
        <end position="64"/>
    </location>
</feature>
<evidence type="ECO:0000313" key="3">
    <source>
        <dbReference type="Proteomes" id="UP000530928"/>
    </source>
</evidence>